<dbReference type="AlphaFoldDB" id="A0AAN7W763"/>
<comment type="caution">
    <text evidence="1">The sequence shown here is derived from an EMBL/GenBank/DDBJ whole genome shotgun (WGS) entry which is preliminary data.</text>
</comment>
<evidence type="ECO:0000313" key="2">
    <source>
        <dbReference type="Proteomes" id="UP001310594"/>
    </source>
</evidence>
<evidence type="ECO:0000313" key="1">
    <source>
        <dbReference type="EMBL" id="KAK5701447.1"/>
    </source>
</evidence>
<accession>A0AAN7W763</accession>
<protein>
    <submittedName>
        <fullName evidence="1">Uncharacterized protein</fullName>
    </submittedName>
</protein>
<sequence length="255" mass="28691">MALSRRRRALKKLKNLRNKLKKRRETSDPSRIKTTFFTMPLELREMVYEFSIYPHGHDPDVTIVDGLNFLNLLIALPRARRDELDRIRFKDDMLMLHTVAELKGIIVHGGPETVASIARMAFDLDSTSRPYDVASSLPIAQLPGLVRVVIASQYRSCLRSRCKYGDVVVNNMTTKELYGVIEEATGRPVPTHSKATGSVEPSPSKVRSTGYYAASGTGYNNGMEKTLMGSLMWKTTPSNDWITWCAAELGPWSRP</sequence>
<name>A0AAN7W763_9PEZI</name>
<gene>
    <name evidence="1" type="ORF">LTR97_004260</name>
</gene>
<organism evidence="1 2">
    <name type="scientific">Elasticomyces elasticus</name>
    <dbReference type="NCBI Taxonomy" id="574655"/>
    <lineage>
        <taxon>Eukaryota</taxon>
        <taxon>Fungi</taxon>
        <taxon>Dikarya</taxon>
        <taxon>Ascomycota</taxon>
        <taxon>Pezizomycotina</taxon>
        <taxon>Dothideomycetes</taxon>
        <taxon>Dothideomycetidae</taxon>
        <taxon>Mycosphaerellales</taxon>
        <taxon>Teratosphaeriaceae</taxon>
        <taxon>Elasticomyces</taxon>
    </lineage>
</organism>
<dbReference type="EMBL" id="JAVRQU010000006">
    <property type="protein sequence ID" value="KAK5701447.1"/>
    <property type="molecule type" value="Genomic_DNA"/>
</dbReference>
<proteinExistence type="predicted"/>
<reference evidence="1" key="1">
    <citation type="submission" date="2023-08" db="EMBL/GenBank/DDBJ databases">
        <title>Black Yeasts Isolated from many extreme environments.</title>
        <authorList>
            <person name="Coleine C."/>
            <person name="Stajich J.E."/>
            <person name="Selbmann L."/>
        </authorList>
    </citation>
    <scope>NUCLEOTIDE SEQUENCE</scope>
    <source>
        <strain evidence="1">CCFEE 5810</strain>
    </source>
</reference>
<dbReference type="Proteomes" id="UP001310594">
    <property type="component" value="Unassembled WGS sequence"/>
</dbReference>